<dbReference type="PANTHER" id="PTHR33248">
    <property type="entry name" value="ZINC ION-BINDING PROTEIN"/>
    <property type="match status" value="1"/>
</dbReference>
<proteinExistence type="predicted"/>
<reference evidence="6 7" key="1">
    <citation type="submission" date="2024-01" db="EMBL/GenBank/DDBJ databases">
        <title>A telomere-to-telomere, gap-free genome of sweet tea (Lithocarpus litseifolius).</title>
        <authorList>
            <person name="Zhou J."/>
        </authorList>
    </citation>
    <scope>NUCLEOTIDE SEQUENCE [LARGE SCALE GENOMIC DNA]</scope>
    <source>
        <strain evidence="6">Zhou-2022a</strain>
        <tissue evidence="6">Leaf</tissue>
    </source>
</reference>
<sequence length="181" mass="20494">MSSATTYKSTSSGHMCDMDRCVERTSLSIRNFGRRFYGCQQWLLGSDQACKFFKWLDKNTCPRGRATAPLVHERFMRYKAEAIVARNERDEAHARKAEARELLMIAKCKVEKAKLALRIAEDKVYNVGDTVPYRPVRPMYTVPASAPVQVHPCFIPEKLPVVPAAYRRKSAISAQSGCFGQ</sequence>
<evidence type="ECO:0000256" key="2">
    <source>
        <dbReference type="ARBA" id="ARBA00022771"/>
    </source>
</evidence>
<accession>A0AAW2DXK9</accession>
<keyword evidence="2 4" id="KW-0863">Zinc-finger</keyword>
<dbReference type="PROSITE" id="PS51999">
    <property type="entry name" value="ZF_GRF"/>
    <property type="match status" value="1"/>
</dbReference>
<comment type="caution">
    <text evidence="6">The sequence shown here is derived from an EMBL/GenBank/DDBJ whole genome shotgun (WGS) entry which is preliminary data.</text>
</comment>
<protein>
    <recommendedName>
        <fullName evidence="5">GRF-type domain-containing protein</fullName>
    </recommendedName>
</protein>
<dbReference type="Proteomes" id="UP001459277">
    <property type="component" value="Unassembled WGS sequence"/>
</dbReference>
<evidence type="ECO:0000313" key="7">
    <source>
        <dbReference type="Proteomes" id="UP001459277"/>
    </source>
</evidence>
<keyword evidence="3" id="KW-0862">Zinc</keyword>
<evidence type="ECO:0000256" key="4">
    <source>
        <dbReference type="PROSITE-ProRule" id="PRU01343"/>
    </source>
</evidence>
<evidence type="ECO:0000256" key="3">
    <source>
        <dbReference type="ARBA" id="ARBA00022833"/>
    </source>
</evidence>
<evidence type="ECO:0000313" key="6">
    <source>
        <dbReference type="EMBL" id="KAL0015495.1"/>
    </source>
</evidence>
<feature type="domain" description="GRF-type" evidence="5">
    <location>
        <begin position="16"/>
        <end position="59"/>
    </location>
</feature>
<organism evidence="6 7">
    <name type="scientific">Lithocarpus litseifolius</name>
    <dbReference type="NCBI Taxonomy" id="425828"/>
    <lineage>
        <taxon>Eukaryota</taxon>
        <taxon>Viridiplantae</taxon>
        <taxon>Streptophyta</taxon>
        <taxon>Embryophyta</taxon>
        <taxon>Tracheophyta</taxon>
        <taxon>Spermatophyta</taxon>
        <taxon>Magnoliopsida</taxon>
        <taxon>eudicotyledons</taxon>
        <taxon>Gunneridae</taxon>
        <taxon>Pentapetalae</taxon>
        <taxon>rosids</taxon>
        <taxon>fabids</taxon>
        <taxon>Fagales</taxon>
        <taxon>Fagaceae</taxon>
        <taxon>Lithocarpus</taxon>
    </lineage>
</organism>
<dbReference type="GO" id="GO:0008270">
    <property type="term" value="F:zinc ion binding"/>
    <property type="evidence" value="ECO:0007669"/>
    <property type="project" value="UniProtKB-KW"/>
</dbReference>
<dbReference type="EMBL" id="JAZDWU010000001">
    <property type="protein sequence ID" value="KAL0015495.1"/>
    <property type="molecule type" value="Genomic_DNA"/>
</dbReference>
<name>A0AAW2DXK9_9ROSI</name>
<dbReference type="InterPro" id="IPR010666">
    <property type="entry name" value="Znf_GRF"/>
</dbReference>
<gene>
    <name evidence="6" type="ORF">SO802_002564</name>
</gene>
<dbReference type="AlphaFoldDB" id="A0AAW2DXK9"/>
<evidence type="ECO:0000259" key="5">
    <source>
        <dbReference type="PROSITE" id="PS51999"/>
    </source>
</evidence>
<evidence type="ECO:0000256" key="1">
    <source>
        <dbReference type="ARBA" id="ARBA00022723"/>
    </source>
</evidence>
<keyword evidence="1" id="KW-0479">Metal-binding</keyword>
<dbReference type="Pfam" id="PF06839">
    <property type="entry name" value="Zn_ribbon_GRF"/>
    <property type="match status" value="1"/>
</dbReference>
<keyword evidence="7" id="KW-1185">Reference proteome</keyword>